<dbReference type="EMBL" id="KN822063">
    <property type="protein sequence ID" value="KIM60309.1"/>
    <property type="molecule type" value="Genomic_DNA"/>
</dbReference>
<evidence type="ECO:0000313" key="2">
    <source>
        <dbReference type="Proteomes" id="UP000053989"/>
    </source>
</evidence>
<feature type="non-terminal residue" evidence="1">
    <location>
        <position position="1"/>
    </location>
</feature>
<dbReference type="AlphaFoldDB" id="A0A0C3DVR9"/>
<feature type="non-terminal residue" evidence="1">
    <location>
        <position position="104"/>
    </location>
</feature>
<dbReference type="InterPro" id="IPR036691">
    <property type="entry name" value="Endo/exonu/phosph_ase_sf"/>
</dbReference>
<organism evidence="1 2">
    <name type="scientific">Scleroderma citrinum Foug A</name>
    <dbReference type="NCBI Taxonomy" id="1036808"/>
    <lineage>
        <taxon>Eukaryota</taxon>
        <taxon>Fungi</taxon>
        <taxon>Dikarya</taxon>
        <taxon>Basidiomycota</taxon>
        <taxon>Agaricomycotina</taxon>
        <taxon>Agaricomycetes</taxon>
        <taxon>Agaricomycetidae</taxon>
        <taxon>Boletales</taxon>
        <taxon>Sclerodermatineae</taxon>
        <taxon>Sclerodermataceae</taxon>
        <taxon>Scleroderma</taxon>
    </lineage>
</organism>
<accession>A0A0C3DVR9</accession>
<gene>
    <name evidence="1" type="ORF">SCLCIDRAFT_73015</name>
</gene>
<keyword evidence="2" id="KW-1185">Reference proteome</keyword>
<sequence>NNKLADEWDFIALQEPPVDRLGNTKANHRWRMVYPTHKLTKGAKPRAVMFVNTKISTNCWEQIDFPLANVVIICTRTTEGTCTIVNVYNNCKHDRTLEELERSL</sequence>
<reference evidence="2" key="2">
    <citation type="submission" date="2015-01" db="EMBL/GenBank/DDBJ databases">
        <title>Evolutionary Origins and Diversification of the Mycorrhizal Mutualists.</title>
        <authorList>
            <consortium name="DOE Joint Genome Institute"/>
            <consortium name="Mycorrhizal Genomics Consortium"/>
            <person name="Kohler A."/>
            <person name="Kuo A."/>
            <person name="Nagy L.G."/>
            <person name="Floudas D."/>
            <person name="Copeland A."/>
            <person name="Barry K.W."/>
            <person name="Cichocki N."/>
            <person name="Veneault-Fourrey C."/>
            <person name="LaButti K."/>
            <person name="Lindquist E.A."/>
            <person name="Lipzen A."/>
            <person name="Lundell T."/>
            <person name="Morin E."/>
            <person name="Murat C."/>
            <person name="Riley R."/>
            <person name="Ohm R."/>
            <person name="Sun H."/>
            <person name="Tunlid A."/>
            <person name="Henrissat B."/>
            <person name="Grigoriev I.V."/>
            <person name="Hibbett D.S."/>
            <person name="Martin F."/>
        </authorList>
    </citation>
    <scope>NUCLEOTIDE SEQUENCE [LARGE SCALE GENOMIC DNA]</scope>
    <source>
        <strain evidence="2">Foug A</strain>
    </source>
</reference>
<dbReference type="HOGENOM" id="CLU_159031_1_0_1"/>
<reference evidence="1 2" key="1">
    <citation type="submission" date="2014-04" db="EMBL/GenBank/DDBJ databases">
        <authorList>
            <consortium name="DOE Joint Genome Institute"/>
            <person name="Kuo A."/>
            <person name="Kohler A."/>
            <person name="Nagy L.G."/>
            <person name="Floudas D."/>
            <person name="Copeland A."/>
            <person name="Barry K.W."/>
            <person name="Cichocki N."/>
            <person name="Veneault-Fourrey C."/>
            <person name="LaButti K."/>
            <person name="Lindquist E.A."/>
            <person name="Lipzen A."/>
            <person name="Lundell T."/>
            <person name="Morin E."/>
            <person name="Murat C."/>
            <person name="Sun H."/>
            <person name="Tunlid A."/>
            <person name="Henrissat B."/>
            <person name="Grigoriev I.V."/>
            <person name="Hibbett D.S."/>
            <person name="Martin F."/>
            <person name="Nordberg H.P."/>
            <person name="Cantor M.N."/>
            <person name="Hua S.X."/>
        </authorList>
    </citation>
    <scope>NUCLEOTIDE SEQUENCE [LARGE SCALE GENOMIC DNA]</scope>
    <source>
        <strain evidence="1 2">Foug A</strain>
    </source>
</reference>
<dbReference type="Gene3D" id="3.60.10.10">
    <property type="entry name" value="Endonuclease/exonuclease/phosphatase"/>
    <property type="match status" value="1"/>
</dbReference>
<dbReference type="SUPFAM" id="SSF56219">
    <property type="entry name" value="DNase I-like"/>
    <property type="match status" value="1"/>
</dbReference>
<evidence type="ECO:0008006" key="3">
    <source>
        <dbReference type="Google" id="ProtNLM"/>
    </source>
</evidence>
<evidence type="ECO:0000313" key="1">
    <source>
        <dbReference type="EMBL" id="KIM60309.1"/>
    </source>
</evidence>
<protein>
    <recommendedName>
        <fullName evidence="3">Endonuclease/exonuclease/phosphatase domain-containing protein</fullName>
    </recommendedName>
</protein>
<proteinExistence type="predicted"/>
<dbReference type="Proteomes" id="UP000053989">
    <property type="component" value="Unassembled WGS sequence"/>
</dbReference>
<dbReference type="InParanoid" id="A0A0C3DVR9"/>
<name>A0A0C3DVR9_9AGAM</name>
<dbReference type="OrthoDB" id="2840473at2759"/>
<dbReference type="STRING" id="1036808.A0A0C3DVR9"/>